<dbReference type="PROSITE" id="PS00198">
    <property type="entry name" value="4FE4S_FER_1"/>
    <property type="match status" value="2"/>
</dbReference>
<sequence>MKNNIFYFTGSGNSLKVGKDIGAKLGNAELIPIPKALKEGIDLNCERIGVVFPVYGYGVPRMVVDFLKRLKTNNYVFIIITYGGSGGCTLNQAKNILESVGTKLSAAFGVKMPDNYIPMFNPPSEEEQNKMFKEEEEVIKKVSTIVKNKENYYEENKISLIGRALSKGLYPIAIKNFKSSDKNFWVNEKCLKCSICYMVCPRKNIVMKEGKPTWHGDCEACMACIHWCPPKAIEYGKKSGNKRRYTHPKIKLEEMIINV</sequence>
<feature type="domain" description="4Fe-4S ferredoxin-type" evidence="4">
    <location>
        <begin position="182"/>
        <end position="210"/>
    </location>
</feature>
<gene>
    <name evidence="5" type="ORF">GCM10008905_28570</name>
</gene>
<dbReference type="SUPFAM" id="SSF54862">
    <property type="entry name" value="4Fe-4S ferredoxins"/>
    <property type="match status" value="1"/>
</dbReference>
<dbReference type="Gene3D" id="3.40.50.360">
    <property type="match status" value="1"/>
</dbReference>
<dbReference type="Proteomes" id="UP001500339">
    <property type="component" value="Unassembled WGS sequence"/>
</dbReference>
<dbReference type="InterPro" id="IPR017896">
    <property type="entry name" value="4Fe4S_Fe-S-bd"/>
</dbReference>
<evidence type="ECO:0000313" key="6">
    <source>
        <dbReference type="Proteomes" id="UP001500339"/>
    </source>
</evidence>
<keyword evidence="1" id="KW-0479">Metal-binding</keyword>
<feature type="domain" description="4Fe-4S ferredoxin-type" evidence="4">
    <location>
        <begin position="211"/>
        <end position="238"/>
    </location>
</feature>
<evidence type="ECO:0000256" key="3">
    <source>
        <dbReference type="ARBA" id="ARBA00023014"/>
    </source>
</evidence>
<comment type="caution">
    <text evidence="5">The sequence shown here is derived from an EMBL/GenBank/DDBJ whole genome shotgun (WGS) entry which is preliminary data.</text>
</comment>
<name>A0ABN1J5H0_9CLOT</name>
<evidence type="ECO:0000313" key="5">
    <source>
        <dbReference type="EMBL" id="GAA0729042.1"/>
    </source>
</evidence>
<dbReference type="Gene3D" id="3.30.70.20">
    <property type="match status" value="1"/>
</dbReference>
<keyword evidence="2" id="KW-0408">Iron</keyword>
<keyword evidence="6" id="KW-1185">Reference proteome</keyword>
<dbReference type="InterPro" id="IPR047964">
    <property type="entry name" value="EFR1-like"/>
</dbReference>
<dbReference type="RefSeq" id="WP_343770754.1">
    <property type="nucleotide sequence ID" value="NZ_BAAACF010000006.1"/>
</dbReference>
<dbReference type="InterPro" id="IPR017900">
    <property type="entry name" value="4Fe4S_Fe_S_CS"/>
</dbReference>
<proteinExistence type="predicted"/>
<dbReference type="SUPFAM" id="SSF52218">
    <property type="entry name" value="Flavoproteins"/>
    <property type="match status" value="1"/>
</dbReference>
<evidence type="ECO:0000256" key="2">
    <source>
        <dbReference type="ARBA" id="ARBA00023004"/>
    </source>
</evidence>
<evidence type="ECO:0000256" key="1">
    <source>
        <dbReference type="ARBA" id="ARBA00022723"/>
    </source>
</evidence>
<reference evidence="5 6" key="1">
    <citation type="journal article" date="2019" name="Int. J. Syst. Evol. Microbiol.">
        <title>The Global Catalogue of Microorganisms (GCM) 10K type strain sequencing project: providing services to taxonomists for standard genome sequencing and annotation.</title>
        <authorList>
            <consortium name="The Broad Institute Genomics Platform"/>
            <consortium name="The Broad Institute Genome Sequencing Center for Infectious Disease"/>
            <person name="Wu L."/>
            <person name="Ma J."/>
        </authorList>
    </citation>
    <scope>NUCLEOTIDE SEQUENCE [LARGE SCALE GENOMIC DNA]</scope>
    <source>
        <strain evidence="5 6">JCM 1405</strain>
    </source>
</reference>
<organism evidence="5 6">
    <name type="scientific">Clostridium malenominatum</name>
    <dbReference type="NCBI Taxonomy" id="1539"/>
    <lineage>
        <taxon>Bacteria</taxon>
        <taxon>Bacillati</taxon>
        <taxon>Bacillota</taxon>
        <taxon>Clostridia</taxon>
        <taxon>Eubacteriales</taxon>
        <taxon>Clostridiaceae</taxon>
        <taxon>Clostridium</taxon>
    </lineage>
</organism>
<evidence type="ECO:0000259" key="4">
    <source>
        <dbReference type="PROSITE" id="PS51379"/>
    </source>
</evidence>
<keyword evidence="3" id="KW-0411">Iron-sulfur</keyword>
<protein>
    <submittedName>
        <fullName evidence="5">EFR1 family ferrodoxin</fullName>
    </submittedName>
</protein>
<dbReference type="EMBL" id="BAAACF010000006">
    <property type="protein sequence ID" value="GAA0729042.1"/>
    <property type="molecule type" value="Genomic_DNA"/>
</dbReference>
<dbReference type="PROSITE" id="PS51379">
    <property type="entry name" value="4FE4S_FER_2"/>
    <property type="match status" value="2"/>
</dbReference>
<dbReference type="NCBIfam" id="NF038196">
    <property type="entry name" value="ferrodoxin_EFR1"/>
    <property type="match status" value="1"/>
</dbReference>
<accession>A0ABN1J5H0</accession>
<dbReference type="InterPro" id="IPR029039">
    <property type="entry name" value="Flavoprotein-like_sf"/>
</dbReference>